<sequence length="358" mass="41311">MKIAILTQPLRTNFGGILQNYALQTVLKRMGHEPITVDYDCVYPWWRWMLGYFKSLVMRTRHHIQYPHYGRSGQENLNRFIHEKITTTKPEVTITKELLESLHPDAILVGSDQVWSPWCNVPIKYLGNMFLDFWPDFPGKRVAYAASFGGGEWIYTPEQDKLCGELAKKFDAISVREASGVQLCKEYFGVEATHVLDPTLLLTARDYELLLPQQQNETNTLLAYVLDIFPEKVAFLEKVSKKYNLELKIKGANDDISWDDSIEGWLSDIRDAAMVVTDSFHGSVFAIQFHRPFLSIVNKRRGAERFISLLSKLDLEDRLVDDVTTYEPTDSAIDWNEVDTRLVKEREMSMEFLKEALG</sequence>
<evidence type="ECO:0000313" key="2">
    <source>
        <dbReference type="EMBL" id="RLT81110.1"/>
    </source>
</evidence>
<gene>
    <name evidence="2" type="ORF">D7Y07_04710</name>
</gene>
<protein>
    <submittedName>
        <fullName evidence="2">Polysaccharide pyruvyl transferase family protein</fullName>
    </submittedName>
</protein>
<dbReference type="EMBL" id="RAZM01000009">
    <property type="protein sequence ID" value="RLT81110.1"/>
    <property type="molecule type" value="Genomic_DNA"/>
</dbReference>
<keyword evidence="2" id="KW-0808">Transferase</keyword>
<dbReference type="GO" id="GO:0016740">
    <property type="term" value="F:transferase activity"/>
    <property type="evidence" value="ECO:0007669"/>
    <property type="project" value="UniProtKB-KW"/>
</dbReference>
<evidence type="ECO:0000259" key="1">
    <source>
        <dbReference type="Pfam" id="PF04230"/>
    </source>
</evidence>
<dbReference type="RefSeq" id="WP_121766317.1">
    <property type="nucleotide sequence ID" value="NZ_CAMRUR010000004.1"/>
</dbReference>
<comment type="caution">
    <text evidence="2">The sequence shown here is derived from an EMBL/GenBank/DDBJ whole genome shotgun (WGS) entry which is preliminary data.</text>
</comment>
<name>A0A3L8AFM2_9BACE</name>
<dbReference type="AlphaFoldDB" id="A0A3L8AFM2"/>
<dbReference type="InterPro" id="IPR007345">
    <property type="entry name" value="Polysacch_pyruvyl_Trfase"/>
</dbReference>
<accession>A0A3L8AFM2</accession>
<evidence type="ECO:0000313" key="3">
    <source>
        <dbReference type="Proteomes" id="UP000267159"/>
    </source>
</evidence>
<organism evidence="2 3">
    <name type="scientific">Bacteroides acidifaciens</name>
    <dbReference type="NCBI Taxonomy" id="85831"/>
    <lineage>
        <taxon>Bacteria</taxon>
        <taxon>Pseudomonadati</taxon>
        <taxon>Bacteroidota</taxon>
        <taxon>Bacteroidia</taxon>
        <taxon>Bacteroidales</taxon>
        <taxon>Bacteroidaceae</taxon>
        <taxon>Bacteroides</taxon>
    </lineage>
</organism>
<feature type="domain" description="Polysaccharide pyruvyl transferase" evidence="1">
    <location>
        <begin position="13"/>
        <end position="299"/>
    </location>
</feature>
<reference evidence="2 3" key="1">
    <citation type="submission" date="2018-09" db="EMBL/GenBank/DDBJ databases">
        <title>Murine metabolic-syndrome-specific gut microbial biobank.</title>
        <authorList>
            <person name="Liu C."/>
        </authorList>
    </citation>
    <scope>NUCLEOTIDE SEQUENCE [LARGE SCALE GENOMIC DNA]</scope>
    <source>
        <strain evidence="2 3">0.1X-D8-26</strain>
    </source>
</reference>
<dbReference type="Proteomes" id="UP000267159">
    <property type="component" value="Unassembled WGS sequence"/>
</dbReference>
<dbReference type="Pfam" id="PF04230">
    <property type="entry name" value="PS_pyruv_trans"/>
    <property type="match status" value="1"/>
</dbReference>
<proteinExistence type="predicted"/>